<feature type="region of interest" description="Disordered" evidence="1">
    <location>
        <begin position="1"/>
        <end position="128"/>
    </location>
</feature>
<evidence type="ECO:0000259" key="2">
    <source>
        <dbReference type="Pfam" id="PF13880"/>
    </source>
</evidence>
<organism evidence="3 4">
    <name type="scientific">Diplocarpon rosae</name>
    <dbReference type="NCBI Taxonomy" id="946125"/>
    <lineage>
        <taxon>Eukaryota</taxon>
        <taxon>Fungi</taxon>
        <taxon>Dikarya</taxon>
        <taxon>Ascomycota</taxon>
        <taxon>Pezizomycotina</taxon>
        <taxon>Leotiomycetes</taxon>
        <taxon>Helotiales</taxon>
        <taxon>Drepanopezizaceae</taxon>
        <taxon>Diplocarpon</taxon>
    </lineage>
</organism>
<gene>
    <name evidence="3" type="ORF">QTJ16_004502</name>
</gene>
<dbReference type="Proteomes" id="UP001285354">
    <property type="component" value="Unassembled WGS sequence"/>
</dbReference>
<evidence type="ECO:0000313" key="4">
    <source>
        <dbReference type="Proteomes" id="UP001285354"/>
    </source>
</evidence>
<feature type="compositionally biased region" description="Acidic residues" evidence="1">
    <location>
        <begin position="162"/>
        <end position="180"/>
    </location>
</feature>
<feature type="compositionally biased region" description="Polar residues" evidence="1">
    <location>
        <begin position="53"/>
        <end position="80"/>
    </location>
</feature>
<reference evidence="3" key="1">
    <citation type="submission" date="2023-06" db="EMBL/GenBank/DDBJ databases">
        <title>Draft genome of Marssonina rosae.</title>
        <authorList>
            <person name="Cheng Q."/>
        </authorList>
    </citation>
    <scope>NUCLEOTIDE SEQUENCE</scope>
    <source>
        <strain evidence="3">R4</strain>
    </source>
</reference>
<feature type="compositionally biased region" description="Polar residues" evidence="1">
    <location>
        <begin position="18"/>
        <end position="27"/>
    </location>
</feature>
<dbReference type="EMBL" id="JAUBYV010000006">
    <property type="protein sequence ID" value="KAK2626240.1"/>
    <property type="molecule type" value="Genomic_DNA"/>
</dbReference>
<accession>A0AAD9T0Y4</accession>
<evidence type="ECO:0000313" key="3">
    <source>
        <dbReference type="EMBL" id="KAK2626240.1"/>
    </source>
</evidence>
<dbReference type="Pfam" id="PF13880">
    <property type="entry name" value="Acetyltransf_13"/>
    <property type="match status" value="1"/>
</dbReference>
<dbReference type="AlphaFoldDB" id="A0AAD9T0Y4"/>
<dbReference type="InterPro" id="IPR028009">
    <property type="entry name" value="ESCO_Acetyltransf_dom"/>
</dbReference>
<feature type="compositionally biased region" description="Pro residues" evidence="1">
    <location>
        <begin position="85"/>
        <end position="94"/>
    </location>
</feature>
<proteinExistence type="predicted"/>
<keyword evidence="4" id="KW-1185">Reference proteome</keyword>
<evidence type="ECO:0000256" key="1">
    <source>
        <dbReference type="SAM" id="MobiDB-lite"/>
    </source>
</evidence>
<feature type="compositionally biased region" description="Basic residues" evidence="1">
    <location>
        <begin position="105"/>
        <end position="114"/>
    </location>
</feature>
<feature type="domain" description="N-acetyltransferase ESCO acetyl-transferase" evidence="2">
    <location>
        <begin position="380"/>
        <end position="448"/>
    </location>
</feature>
<feature type="compositionally biased region" description="Polar residues" evidence="1">
    <location>
        <begin position="1"/>
        <end position="10"/>
    </location>
</feature>
<comment type="caution">
    <text evidence="3">The sequence shown here is derived from an EMBL/GenBank/DDBJ whole genome shotgun (WGS) entry which is preliminary data.</text>
</comment>
<feature type="compositionally biased region" description="Polar residues" evidence="1">
    <location>
        <begin position="181"/>
        <end position="215"/>
    </location>
</feature>
<protein>
    <recommendedName>
        <fullName evidence="2">N-acetyltransferase ESCO acetyl-transferase domain-containing protein</fullName>
    </recommendedName>
</protein>
<sequence>MTTSLGSSTGRALRTYSRRNNSTTSAQPPDKRKRSNQSQSLPDLPPTKKFARSSIQSYFQPLSSSSCLATTRASQNSSDELNPRSTPPSSPPPMAVESVFESQRHLKKPKRRLTTRPPINPANTISDQRCGFCMDEGAFKCTSPGSAKRKPEISKQFMSDDGYVDPEEQEEEEEEEEEEISNYSPSSHTITRAVNTGPATKKSSNPVMSQTRLASKSMTRTCRECGTLYDPSIASDVAAHNKEHDHQVNCSAGNINLKQYTPIRYIQLVGSGSTAHVLSFCIISNSCEEKVRKFAEMVVKQKIDQTMNCAHDDLWVHIHDPSNPDQLTPKYKVCIALLGKLPIGALVVKAFGMGQFYSRKAHWETHDQNFALLDPLVQKCEMTVDKIWVERKYRGAYDFEGSELHIAHDLLDLARHEFFGSYVVPKNKIAFSPVTNDGYKCAVNFYNGTWLTADGKNIEKILLAPY</sequence>
<name>A0AAD9T0Y4_9HELO</name>
<feature type="region of interest" description="Disordered" evidence="1">
    <location>
        <begin position="141"/>
        <end position="215"/>
    </location>
</feature>